<evidence type="ECO:0000313" key="3">
    <source>
        <dbReference type="Proteomes" id="UP001153269"/>
    </source>
</evidence>
<gene>
    <name evidence="2" type="ORF">PLEPLA_LOCUS24496</name>
</gene>
<keyword evidence="3" id="KW-1185">Reference proteome</keyword>
<reference evidence="2" key="1">
    <citation type="submission" date="2020-03" db="EMBL/GenBank/DDBJ databases">
        <authorList>
            <person name="Weist P."/>
        </authorList>
    </citation>
    <scope>NUCLEOTIDE SEQUENCE</scope>
</reference>
<feature type="region of interest" description="Disordered" evidence="1">
    <location>
        <begin position="74"/>
        <end position="118"/>
    </location>
</feature>
<dbReference type="AlphaFoldDB" id="A0A9N7YTF3"/>
<protein>
    <submittedName>
        <fullName evidence="2">Uncharacterized protein</fullName>
    </submittedName>
</protein>
<organism evidence="2 3">
    <name type="scientific">Pleuronectes platessa</name>
    <name type="common">European plaice</name>
    <dbReference type="NCBI Taxonomy" id="8262"/>
    <lineage>
        <taxon>Eukaryota</taxon>
        <taxon>Metazoa</taxon>
        <taxon>Chordata</taxon>
        <taxon>Craniata</taxon>
        <taxon>Vertebrata</taxon>
        <taxon>Euteleostomi</taxon>
        <taxon>Actinopterygii</taxon>
        <taxon>Neopterygii</taxon>
        <taxon>Teleostei</taxon>
        <taxon>Neoteleostei</taxon>
        <taxon>Acanthomorphata</taxon>
        <taxon>Carangaria</taxon>
        <taxon>Pleuronectiformes</taxon>
        <taxon>Pleuronectoidei</taxon>
        <taxon>Pleuronectidae</taxon>
        <taxon>Pleuronectes</taxon>
    </lineage>
</organism>
<dbReference type="Proteomes" id="UP001153269">
    <property type="component" value="Unassembled WGS sequence"/>
</dbReference>
<feature type="compositionally biased region" description="Polar residues" evidence="1">
    <location>
        <begin position="104"/>
        <end position="118"/>
    </location>
</feature>
<dbReference type="EMBL" id="CADEAL010001891">
    <property type="protein sequence ID" value="CAB1436463.1"/>
    <property type="molecule type" value="Genomic_DNA"/>
</dbReference>
<comment type="caution">
    <text evidence="2">The sequence shown here is derived from an EMBL/GenBank/DDBJ whole genome shotgun (WGS) entry which is preliminary data.</text>
</comment>
<evidence type="ECO:0000256" key="1">
    <source>
        <dbReference type="SAM" id="MobiDB-lite"/>
    </source>
</evidence>
<proteinExistence type="predicted"/>
<evidence type="ECO:0000313" key="2">
    <source>
        <dbReference type="EMBL" id="CAB1436463.1"/>
    </source>
</evidence>
<feature type="region of interest" description="Disordered" evidence="1">
    <location>
        <begin position="22"/>
        <end position="59"/>
    </location>
</feature>
<accession>A0A9N7YTF3</accession>
<sequence>MSTPPGEQGAPASWLGHDMGLLWIPVGGGEMPGSSTSQRERRRRAERLPGGEAGDPPSAKYAEVEWVSIGQELNPTEARVAETTPELLRRRSPHPPPIGYKPINKQTVVPFSKSSSSP</sequence>
<name>A0A9N7YTF3_PLEPL</name>